<name>A0ACC1BB55_9ROSI</name>
<dbReference type="EMBL" id="CM047902">
    <property type="protein sequence ID" value="KAJ0096155.1"/>
    <property type="molecule type" value="Genomic_DNA"/>
</dbReference>
<organism evidence="1 2">
    <name type="scientific">Pistacia atlantica</name>
    <dbReference type="NCBI Taxonomy" id="434234"/>
    <lineage>
        <taxon>Eukaryota</taxon>
        <taxon>Viridiplantae</taxon>
        <taxon>Streptophyta</taxon>
        <taxon>Embryophyta</taxon>
        <taxon>Tracheophyta</taxon>
        <taxon>Spermatophyta</taxon>
        <taxon>Magnoliopsida</taxon>
        <taxon>eudicotyledons</taxon>
        <taxon>Gunneridae</taxon>
        <taxon>Pentapetalae</taxon>
        <taxon>rosids</taxon>
        <taxon>malvids</taxon>
        <taxon>Sapindales</taxon>
        <taxon>Anacardiaceae</taxon>
        <taxon>Pistacia</taxon>
    </lineage>
</organism>
<proteinExistence type="predicted"/>
<dbReference type="Proteomes" id="UP001164250">
    <property type="component" value="Chromosome 6"/>
</dbReference>
<keyword evidence="2" id="KW-1185">Reference proteome</keyword>
<accession>A0ACC1BB55</accession>
<comment type="caution">
    <text evidence="1">The sequence shown here is derived from an EMBL/GenBank/DDBJ whole genome shotgun (WGS) entry which is preliminary data.</text>
</comment>
<evidence type="ECO:0000313" key="2">
    <source>
        <dbReference type="Proteomes" id="UP001164250"/>
    </source>
</evidence>
<sequence>MLVFPFICFRISHGLTNSTDGMDEFFAS</sequence>
<evidence type="ECO:0000313" key="1">
    <source>
        <dbReference type="EMBL" id="KAJ0096155.1"/>
    </source>
</evidence>
<protein>
    <submittedName>
        <fullName evidence="1">Uncharacterized protein</fullName>
    </submittedName>
</protein>
<reference evidence="2" key="1">
    <citation type="journal article" date="2023" name="G3 (Bethesda)">
        <title>Genome assembly and association tests identify interacting loci associated with vigor, precocity, and sex in interspecific pistachio rootstocks.</title>
        <authorList>
            <person name="Palmer W."/>
            <person name="Jacygrad E."/>
            <person name="Sagayaradj S."/>
            <person name="Cavanaugh K."/>
            <person name="Han R."/>
            <person name="Bertier L."/>
            <person name="Beede B."/>
            <person name="Kafkas S."/>
            <person name="Golino D."/>
            <person name="Preece J."/>
            <person name="Michelmore R."/>
        </authorList>
    </citation>
    <scope>NUCLEOTIDE SEQUENCE [LARGE SCALE GENOMIC DNA]</scope>
</reference>
<gene>
    <name evidence="1" type="ORF">Patl1_15794</name>
</gene>